<name>A0AA40C8U8_9PEZI</name>
<evidence type="ECO:0000313" key="6">
    <source>
        <dbReference type="EMBL" id="KAK0629270.1"/>
    </source>
</evidence>
<keyword evidence="2 4" id="KW-0442">Lipid degradation</keyword>
<dbReference type="EMBL" id="JAULSR010000002">
    <property type="protein sequence ID" value="KAK0629270.1"/>
    <property type="molecule type" value="Genomic_DNA"/>
</dbReference>
<dbReference type="CDD" id="cd07216">
    <property type="entry name" value="Pat17_PNPLA8_PNPLA9_like3"/>
    <property type="match status" value="1"/>
</dbReference>
<reference evidence="6" key="1">
    <citation type="submission" date="2023-06" db="EMBL/GenBank/DDBJ databases">
        <title>Genome-scale phylogeny and comparative genomics of the fungal order Sordariales.</title>
        <authorList>
            <consortium name="Lawrence Berkeley National Laboratory"/>
            <person name="Hensen N."/>
            <person name="Bonometti L."/>
            <person name="Westerberg I."/>
            <person name="Brannstrom I.O."/>
            <person name="Guillou S."/>
            <person name="Cros-Aarteil S."/>
            <person name="Calhoun S."/>
            <person name="Haridas S."/>
            <person name="Kuo A."/>
            <person name="Mondo S."/>
            <person name="Pangilinan J."/>
            <person name="Riley R."/>
            <person name="LaButti K."/>
            <person name="Andreopoulos B."/>
            <person name="Lipzen A."/>
            <person name="Chen C."/>
            <person name="Yanf M."/>
            <person name="Daum C."/>
            <person name="Ng V."/>
            <person name="Clum A."/>
            <person name="Steindorff A."/>
            <person name="Ohm R."/>
            <person name="Martin F."/>
            <person name="Silar P."/>
            <person name="Natvig D."/>
            <person name="Lalanne C."/>
            <person name="Gautier V."/>
            <person name="Ament-velasquez S.L."/>
            <person name="Kruys A."/>
            <person name="Hutchinson M.I."/>
            <person name="Powell A.J."/>
            <person name="Barry K."/>
            <person name="Miller A.N."/>
            <person name="Grigoriev I.V."/>
            <person name="Debuchy R."/>
            <person name="Gladieux P."/>
            <person name="Thoren M.H."/>
            <person name="Johannesson H."/>
        </authorList>
    </citation>
    <scope>NUCLEOTIDE SEQUENCE</scope>
    <source>
        <strain evidence="6">SMH3391-2</strain>
    </source>
</reference>
<accession>A0AA40C8U8</accession>
<dbReference type="GO" id="GO:0046486">
    <property type="term" value="P:glycerolipid metabolic process"/>
    <property type="evidence" value="ECO:0007669"/>
    <property type="project" value="UniProtKB-ARBA"/>
</dbReference>
<evidence type="ECO:0000256" key="3">
    <source>
        <dbReference type="ARBA" id="ARBA00023098"/>
    </source>
</evidence>
<organism evidence="6 7">
    <name type="scientific">Bombardia bombarda</name>
    <dbReference type="NCBI Taxonomy" id="252184"/>
    <lineage>
        <taxon>Eukaryota</taxon>
        <taxon>Fungi</taxon>
        <taxon>Dikarya</taxon>
        <taxon>Ascomycota</taxon>
        <taxon>Pezizomycotina</taxon>
        <taxon>Sordariomycetes</taxon>
        <taxon>Sordariomycetidae</taxon>
        <taxon>Sordariales</taxon>
        <taxon>Lasiosphaeriaceae</taxon>
        <taxon>Bombardia</taxon>
    </lineage>
</organism>
<dbReference type="Gene3D" id="3.40.1090.10">
    <property type="entry name" value="Cytosolic phospholipase A2 catalytic domain"/>
    <property type="match status" value="1"/>
</dbReference>
<dbReference type="InterPro" id="IPR002641">
    <property type="entry name" value="PNPLA_dom"/>
</dbReference>
<keyword evidence="6" id="KW-0808">Transferase</keyword>
<feature type="non-terminal residue" evidence="6">
    <location>
        <position position="357"/>
    </location>
</feature>
<dbReference type="GO" id="GO:0047499">
    <property type="term" value="F:calcium-independent phospholipase A2 activity"/>
    <property type="evidence" value="ECO:0007669"/>
    <property type="project" value="TreeGrafter"/>
</dbReference>
<gene>
    <name evidence="6" type="ORF">B0T17DRAFT_490445</name>
</gene>
<feature type="short sequence motif" description="DGA/G" evidence="4">
    <location>
        <begin position="194"/>
        <end position="196"/>
    </location>
</feature>
<evidence type="ECO:0000256" key="1">
    <source>
        <dbReference type="ARBA" id="ARBA00022801"/>
    </source>
</evidence>
<keyword evidence="1 4" id="KW-0378">Hydrolase</keyword>
<dbReference type="PANTHER" id="PTHR24185:SF1">
    <property type="entry name" value="CALCIUM-INDEPENDENT PHOSPHOLIPASE A2-GAMMA"/>
    <property type="match status" value="1"/>
</dbReference>
<dbReference type="GO" id="GO:0016042">
    <property type="term" value="P:lipid catabolic process"/>
    <property type="evidence" value="ECO:0007669"/>
    <property type="project" value="UniProtKB-UniRule"/>
</dbReference>
<evidence type="ECO:0000259" key="5">
    <source>
        <dbReference type="PROSITE" id="PS51635"/>
    </source>
</evidence>
<dbReference type="Proteomes" id="UP001174934">
    <property type="component" value="Unassembled WGS sequence"/>
</dbReference>
<feature type="active site" description="Nucleophile" evidence="4">
    <location>
        <position position="45"/>
    </location>
</feature>
<feature type="short sequence motif" description="GXGXXG" evidence="4">
    <location>
        <begin position="7"/>
        <end position="12"/>
    </location>
</feature>
<protein>
    <submittedName>
        <fullName evidence="6">Acyl transferase/acyl hydrolase/lysophospholipase</fullName>
    </submittedName>
</protein>
<evidence type="ECO:0000313" key="7">
    <source>
        <dbReference type="Proteomes" id="UP001174934"/>
    </source>
</evidence>
<dbReference type="GO" id="GO:0019369">
    <property type="term" value="P:arachidonate metabolic process"/>
    <property type="evidence" value="ECO:0007669"/>
    <property type="project" value="TreeGrafter"/>
</dbReference>
<feature type="domain" description="PNPLA" evidence="5">
    <location>
        <begin position="3"/>
        <end position="207"/>
    </location>
</feature>
<proteinExistence type="predicted"/>
<keyword evidence="3 4" id="KW-0443">Lipid metabolism</keyword>
<evidence type="ECO:0000256" key="4">
    <source>
        <dbReference type="PROSITE-ProRule" id="PRU01161"/>
    </source>
</evidence>
<comment type="caution">
    <text evidence="6">The sequence shown here is derived from an EMBL/GenBank/DDBJ whole genome shotgun (WGS) entry which is preliminary data.</text>
</comment>
<feature type="short sequence motif" description="GXSXG" evidence="4">
    <location>
        <begin position="43"/>
        <end position="47"/>
    </location>
</feature>
<sequence length="357" mass="39552">RFLNLDGGGIRGLSSLIILKHLMKSVDPQNPPKPCDYFQLIGGTSTGGLIAIMLGRLRMDVSECIEKYLQLSSAAFTPKRHNIDLVKRGKDLWRLSGKYRSDSLVSEFKAAAKEIDGDEDATLFDTNADTGCKVFVCTLSKTLNAQVLLRSYKTDTSIDGLSTSGVKIWEAARATSAAPTFFDPIRIGNQDFVDGATGRNNPVESVLAEASEIWGPDAKDRIECLVSIGTGKSEFRDFGDNLAELKRTLVALATETEQTEQRIYRNQENLGVGGRYFRFNVDRGLEGVVLDDCEKQGTIISATEAYLETERVKETTTKFTRVKAPRFSKRCYPRYSHNQKVCLHLPMPMVGGNRVSD</sequence>
<dbReference type="InterPro" id="IPR016035">
    <property type="entry name" value="Acyl_Trfase/lysoPLipase"/>
</dbReference>
<dbReference type="AlphaFoldDB" id="A0AA40C8U8"/>
<feature type="active site" description="Proton acceptor" evidence="4">
    <location>
        <position position="194"/>
    </location>
</feature>
<dbReference type="SUPFAM" id="SSF52151">
    <property type="entry name" value="FabD/lysophospholipase-like"/>
    <property type="match status" value="1"/>
</dbReference>
<dbReference type="PROSITE" id="PS51635">
    <property type="entry name" value="PNPLA"/>
    <property type="match status" value="1"/>
</dbReference>
<dbReference type="GO" id="GO:0016740">
    <property type="term" value="F:transferase activity"/>
    <property type="evidence" value="ECO:0007669"/>
    <property type="project" value="UniProtKB-KW"/>
</dbReference>
<keyword evidence="7" id="KW-1185">Reference proteome</keyword>
<dbReference type="GO" id="GO:0016020">
    <property type="term" value="C:membrane"/>
    <property type="evidence" value="ECO:0007669"/>
    <property type="project" value="TreeGrafter"/>
</dbReference>
<dbReference type="PANTHER" id="PTHR24185">
    <property type="entry name" value="CALCIUM-INDEPENDENT PHOSPHOLIPASE A2-GAMMA"/>
    <property type="match status" value="1"/>
</dbReference>
<dbReference type="Pfam" id="PF01734">
    <property type="entry name" value="Patatin"/>
    <property type="match status" value="1"/>
</dbReference>
<evidence type="ECO:0000256" key="2">
    <source>
        <dbReference type="ARBA" id="ARBA00022963"/>
    </source>
</evidence>